<dbReference type="CDD" id="cd01949">
    <property type="entry name" value="GGDEF"/>
    <property type="match status" value="1"/>
</dbReference>
<feature type="region of interest" description="Disordered" evidence="1">
    <location>
        <begin position="179"/>
        <end position="200"/>
    </location>
</feature>
<dbReference type="Gene3D" id="3.30.70.270">
    <property type="match status" value="1"/>
</dbReference>
<dbReference type="EC" id="2.7.7.65" evidence="3"/>
<evidence type="ECO:0000259" key="2">
    <source>
        <dbReference type="PROSITE" id="PS50887"/>
    </source>
</evidence>
<dbReference type="InterPro" id="IPR043128">
    <property type="entry name" value="Rev_trsase/Diguanyl_cyclase"/>
</dbReference>
<evidence type="ECO:0000313" key="4">
    <source>
        <dbReference type="Proteomes" id="UP001324287"/>
    </source>
</evidence>
<feature type="domain" description="GGDEF" evidence="2">
    <location>
        <begin position="63"/>
        <end position="198"/>
    </location>
</feature>
<dbReference type="SUPFAM" id="SSF55073">
    <property type="entry name" value="Nucleotide cyclase"/>
    <property type="match status" value="1"/>
</dbReference>
<evidence type="ECO:0000256" key="1">
    <source>
        <dbReference type="SAM" id="MobiDB-lite"/>
    </source>
</evidence>
<accession>A0ABZ1AZG8</accession>
<evidence type="ECO:0000313" key="3">
    <source>
        <dbReference type="EMBL" id="WRL63954.1"/>
    </source>
</evidence>
<keyword evidence="4" id="KW-1185">Reference proteome</keyword>
<protein>
    <submittedName>
        <fullName evidence="3">GGDEF domain-containing protein</fullName>
        <ecNumber evidence="3">2.7.7.65</ecNumber>
    </submittedName>
</protein>
<gene>
    <name evidence="3" type="ORF">U6N30_30890</name>
</gene>
<dbReference type="PANTHER" id="PTHR44757">
    <property type="entry name" value="DIGUANYLATE CYCLASE DGCP"/>
    <property type="match status" value="1"/>
</dbReference>
<dbReference type="InterPro" id="IPR029787">
    <property type="entry name" value="Nucleotide_cyclase"/>
</dbReference>
<dbReference type="Proteomes" id="UP001324287">
    <property type="component" value="Chromosome"/>
</dbReference>
<dbReference type="InterPro" id="IPR052155">
    <property type="entry name" value="Biofilm_reg_signaling"/>
</dbReference>
<keyword evidence="3" id="KW-0808">Transferase</keyword>
<dbReference type="PROSITE" id="PS50887">
    <property type="entry name" value="GGDEF"/>
    <property type="match status" value="1"/>
</dbReference>
<dbReference type="PANTHER" id="PTHR44757:SF2">
    <property type="entry name" value="BIOFILM ARCHITECTURE MAINTENANCE PROTEIN MBAA"/>
    <property type="match status" value="1"/>
</dbReference>
<dbReference type="EMBL" id="CP141261">
    <property type="protein sequence ID" value="WRL63954.1"/>
    <property type="molecule type" value="Genomic_DNA"/>
</dbReference>
<dbReference type="InterPro" id="IPR000160">
    <property type="entry name" value="GGDEF_dom"/>
</dbReference>
<dbReference type="SMART" id="SM00267">
    <property type="entry name" value="GGDEF"/>
    <property type="match status" value="1"/>
</dbReference>
<organism evidence="3 4">
    <name type="scientific">Blastococcus brunescens</name>
    <dbReference type="NCBI Taxonomy" id="1564165"/>
    <lineage>
        <taxon>Bacteria</taxon>
        <taxon>Bacillati</taxon>
        <taxon>Actinomycetota</taxon>
        <taxon>Actinomycetes</taxon>
        <taxon>Geodermatophilales</taxon>
        <taxon>Geodermatophilaceae</taxon>
        <taxon>Blastococcus</taxon>
    </lineage>
</organism>
<name>A0ABZ1AZG8_9ACTN</name>
<dbReference type="RefSeq" id="WP_324275284.1">
    <property type="nucleotide sequence ID" value="NZ_CP141261.1"/>
</dbReference>
<reference evidence="3 4" key="1">
    <citation type="submission" date="2023-12" db="EMBL/GenBank/DDBJ databases">
        <title>Blastococcus brunescens sp. nov., an actonobacterium isolated from sandstone collected in sahara desert.</title>
        <authorList>
            <person name="Gtari M."/>
            <person name="Ghodhbane F."/>
        </authorList>
    </citation>
    <scope>NUCLEOTIDE SEQUENCE [LARGE SCALE GENOMIC DNA]</scope>
    <source>
        <strain evidence="3 4">BMG 8361</strain>
    </source>
</reference>
<keyword evidence="3" id="KW-0548">Nucleotidyltransferase</keyword>
<dbReference type="GO" id="GO:0052621">
    <property type="term" value="F:diguanylate cyclase activity"/>
    <property type="evidence" value="ECO:0007669"/>
    <property type="project" value="UniProtKB-EC"/>
</dbReference>
<sequence>MRNTVLRDDRGRPYAVGCVGIDVTDDRRREAQLHLQAQTDLLTGIANRGALFDELRARLADGDGCALLFCDLDQFKIVNDRYGHAVGDALLAETARRMAELGGPGDLVARFGGDEFVILSQGRSQHELAALADRVDEAVRRPWTGPRGPLSVGVSIGIAVASPGDDADELIGRADRAMYGAKSHPHRHGGPPRRADHAGD</sequence>
<dbReference type="NCBIfam" id="TIGR00254">
    <property type="entry name" value="GGDEF"/>
    <property type="match status" value="1"/>
</dbReference>
<dbReference type="Pfam" id="PF00990">
    <property type="entry name" value="GGDEF"/>
    <property type="match status" value="1"/>
</dbReference>
<proteinExistence type="predicted"/>